<dbReference type="GO" id="GO:0016491">
    <property type="term" value="F:oxidoreductase activity"/>
    <property type="evidence" value="ECO:0007669"/>
    <property type="project" value="UniProtKB-KW"/>
</dbReference>
<reference evidence="11 12" key="1">
    <citation type="journal article" date="2010" name="Stand. Genomic Sci.">
        <title>Complete genome sequence of Arcobacter nitrofigilis type strain (CI).</title>
        <authorList>
            <person name="Pati A."/>
            <person name="Gronow S."/>
            <person name="Lapidus A."/>
            <person name="Copeland A."/>
            <person name="Glavina Del Rio T."/>
            <person name="Nolan M."/>
            <person name="Lucas S."/>
            <person name="Tice H."/>
            <person name="Cheng J.F."/>
            <person name="Han C."/>
            <person name="Chertkov O."/>
            <person name="Bruce D."/>
            <person name="Tapia R."/>
            <person name="Goodwin L."/>
            <person name="Pitluck S."/>
            <person name="Liolios K."/>
            <person name="Ivanova N."/>
            <person name="Mavromatis K."/>
            <person name="Chen A."/>
            <person name="Palaniappan K."/>
            <person name="Land M."/>
            <person name="Hauser L."/>
            <person name="Chang Y.J."/>
            <person name="Jeffries C.D."/>
            <person name="Detter J.C."/>
            <person name="Rohde M."/>
            <person name="Goker M."/>
            <person name="Bristow J."/>
            <person name="Eisen J.A."/>
            <person name="Markowitz V."/>
            <person name="Hugenholtz P."/>
            <person name="Klenk H.P."/>
            <person name="Kyrpides N.C."/>
        </authorList>
    </citation>
    <scope>NUCLEOTIDE SEQUENCE [LARGE SCALE GENOMIC DNA]</scope>
    <source>
        <strain evidence="12">ATCC 33309 / DSM 7299 / CCUG 15893 / LMG 7604 / NCTC 12251 / CI</strain>
    </source>
</reference>
<evidence type="ECO:0000256" key="2">
    <source>
        <dbReference type="ARBA" id="ARBA00010312"/>
    </source>
</evidence>
<feature type="domain" description="4Fe-4S Mo/W bis-MGD-type" evidence="10">
    <location>
        <begin position="67"/>
        <end position="152"/>
    </location>
</feature>
<keyword evidence="9" id="KW-0411">Iron-sulfur</keyword>
<dbReference type="PANTHER" id="PTHR43742">
    <property type="entry name" value="TRIMETHYLAMINE-N-OXIDE REDUCTASE"/>
    <property type="match status" value="1"/>
</dbReference>
<dbReference type="Pfam" id="PF01568">
    <property type="entry name" value="Molydop_binding"/>
    <property type="match status" value="1"/>
</dbReference>
<protein>
    <submittedName>
        <fullName evidence="11">TtrA</fullName>
    </submittedName>
</protein>
<dbReference type="SUPFAM" id="SSF53706">
    <property type="entry name" value="Formate dehydrogenase/DMSO reductase, domains 1-3"/>
    <property type="match status" value="1"/>
</dbReference>
<dbReference type="Proteomes" id="UP000000939">
    <property type="component" value="Chromosome"/>
</dbReference>
<dbReference type="Gene3D" id="3.40.50.740">
    <property type="match status" value="2"/>
</dbReference>
<dbReference type="CDD" id="cd02758">
    <property type="entry name" value="MopB_Tetrathionate-Ra"/>
    <property type="match status" value="1"/>
</dbReference>
<dbReference type="RefSeq" id="WP_013135803.1">
    <property type="nucleotide sequence ID" value="NC_014166.1"/>
</dbReference>
<evidence type="ECO:0000259" key="10">
    <source>
        <dbReference type="PROSITE" id="PS51669"/>
    </source>
</evidence>
<dbReference type="Gene3D" id="3.40.228.10">
    <property type="entry name" value="Dimethylsulfoxide Reductase, domain 2"/>
    <property type="match status" value="2"/>
</dbReference>
<organism evidence="11 12">
    <name type="scientific">Arcobacter nitrofigilis (strain ATCC 33309 / DSM 7299 / CCUG 15893 / LMG 7604 / NCTC 12251 / CI)</name>
    <name type="common">Campylobacter nitrofigilis</name>
    <dbReference type="NCBI Taxonomy" id="572480"/>
    <lineage>
        <taxon>Bacteria</taxon>
        <taxon>Pseudomonadati</taxon>
        <taxon>Campylobacterota</taxon>
        <taxon>Epsilonproteobacteria</taxon>
        <taxon>Campylobacterales</taxon>
        <taxon>Arcobacteraceae</taxon>
        <taxon>Arcobacter</taxon>
    </lineage>
</organism>
<evidence type="ECO:0000313" key="11">
    <source>
        <dbReference type="EMBL" id="ADG93658.1"/>
    </source>
</evidence>
<dbReference type="Gene3D" id="2.40.40.20">
    <property type="match status" value="1"/>
</dbReference>
<dbReference type="GO" id="GO:0043546">
    <property type="term" value="F:molybdopterin cofactor binding"/>
    <property type="evidence" value="ECO:0007669"/>
    <property type="project" value="InterPro"/>
</dbReference>
<dbReference type="InterPro" id="IPR006656">
    <property type="entry name" value="Mopterin_OxRdtase"/>
</dbReference>
<dbReference type="Pfam" id="PF00384">
    <property type="entry name" value="Molybdopterin"/>
    <property type="match status" value="1"/>
</dbReference>
<evidence type="ECO:0000256" key="6">
    <source>
        <dbReference type="ARBA" id="ARBA00022729"/>
    </source>
</evidence>
<evidence type="ECO:0000256" key="9">
    <source>
        <dbReference type="ARBA" id="ARBA00023014"/>
    </source>
</evidence>
<proteinExistence type="inferred from homology"/>
<dbReference type="AlphaFoldDB" id="D5V046"/>
<dbReference type="OrthoDB" id="9810782at2"/>
<dbReference type="InterPro" id="IPR009010">
    <property type="entry name" value="Asp_de-COase-like_dom_sf"/>
</dbReference>
<dbReference type="InterPro" id="IPR050612">
    <property type="entry name" value="Prok_Mopterin_Oxidored"/>
</dbReference>
<dbReference type="InterPro" id="IPR006657">
    <property type="entry name" value="MoPterin_dinucl-bd_dom"/>
</dbReference>
<comment type="similarity">
    <text evidence="2">Belongs to the prokaryotic molybdopterin-containing oxidoreductase family.</text>
</comment>
<dbReference type="InterPro" id="IPR041929">
    <property type="entry name" value="Tetrathionate-R_A_N"/>
</dbReference>
<dbReference type="InterPro" id="IPR027467">
    <property type="entry name" value="MopterinOxRdtase_cofactor_BS"/>
</dbReference>
<keyword evidence="7" id="KW-0560">Oxidoreductase</keyword>
<dbReference type="eggNOG" id="COG0243">
    <property type="taxonomic scope" value="Bacteria"/>
</dbReference>
<dbReference type="KEGG" id="ant:Arnit_2004"/>
<name>D5V046_ARCNC</name>
<evidence type="ECO:0000256" key="8">
    <source>
        <dbReference type="ARBA" id="ARBA00023004"/>
    </source>
</evidence>
<dbReference type="HOGENOM" id="CLU_008235_0_0_7"/>
<dbReference type="Gene3D" id="3.30.200.210">
    <property type="match status" value="1"/>
</dbReference>
<dbReference type="SMART" id="SM00926">
    <property type="entry name" value="Molybdop_Fe4S4"/>
    <property type="match status" value="1"/>
</dbReference>
<dbReference type="InterPro" id="IPR006963">
    <property type="entry name" value="Mopterin_OxRdtase_4Fe-4S_dom"/>
</dbReference>
<accession>D5V046</accession>
<keyword evidence="8" id="KW-0408">Iron</keyword>
<dbReference type="PROSITE" id="PS51669">
    <property type="entry name" value="4FE4S_MOW_BIS_MGD"/>
    <property type="match status" value="1"/>
</dbReference>
<dbReference type="InterPro" id="IPR006311">
    <property type="entry name" value="TAT_signal"/>
</dbReference>
<dbReference type="GO" id="GO:0051539">
    <property type="term" value="F:4 iron, 4 sulfur cluster binding"/>
    <property type="evidence" value="ECO:0007669"/>
    <property type="project" value="UniProtKB-KW"/>
</dbReference>
<dbReference type="PROSITE" id="PS00551">
    <property type="entry name" value="MOLYBDOPTERIN_PROK_1"/>
    <property type="match status" value="1"/>
</dbReference>
<dbReference type="PANTHER" id="PTHR43742:SF9">
    <property type="entry name" value="TETRATHIONATE REDUCTASE SUBUNIT A"/>
    <property type="match status" value="1"/>
</dbReference>
<keyword evidence="12" id="KW-1185">Reference proteome</keyword>
<comment type="cofactor">
    <cofactor evidence="1">
        <name>[4Fe-4S] cluster</name>
        <dbReference type="ChEBI" id="CHEBI:49883"/>
    </cofactor>
</comment>
<dbReference type="SUPFAM" id="SSF50692">
    <property type="entry name" value="ADC-like"/>
    <property type="match status" value="1"/>
</dbReference>
<gene>
    <name evidence="11" type="ordered locus">Arnit_2004</name>
</gene>
<dbReference type="STRING" id="572480.Arnit_2004"/>
<evidence type="ECO:0000313" key="12">
    <source>
        <dbReference type="Proteomes" id="UP000000939"/>
    </source>
</evidence>
<keyword evidence="6" id="KW-0732">Signal</keyword>
<evidence type="ECO:0000256" key="1">
    <source>
        <dbReference type="ARBA" id="ARBA00001966"/>
    </source>
</evidence>
<evidence type="ECO:0000256" key="4">
    <source>
        <dbReference type="ARBA" id="ARBA00022505"/>
    </source>
</evidence>
<evidence type="ECO:0000256" key="7">
    <source>
        <dbReference type="ARBA" id="ARBA00023002"/>
    </source>
</evidence>
<dbReference type="GO" id="GO:0046872">
    <property type="term" value="F:metal ion binding"/>
    <property type="evidence" value="ECO:0007669"/>
    <property type="project" value="UniProtKB-KW"/>
</dbReference>
<evidence type="ECO:0000256" key="3">
    <source>
        <dbReference type="ARBA" id="ARBA00022485"/>
    </source>
</evidence>
<evidence type="ECO:0000256" key="5">
    <source>
        <dbReference type="ARBA" id="ARBA00022723"/>
    </source>
</evidence>
<dbReference type="PROSITE" id="PS51318">
    <property type="entry name" value="TAT"/>
    <property type="match status" value="1"/>
</dbReference>
<sequence precursor="true">MQNSRRKFLLGSGAVVAAASISGYKETLGAVATLSDKGEKAKDSIYFNSSVAEHSFLNNKFVKNEDYKILPTTCIGCTTQCGVRVKIDKKTDKVVRVLGNPYNLLSTNPWLPYNTSIEDSYKTLSQNGDFETYRSNVCARGNAIFDKIDAPNRVLKPLKRVGKRGENKWKEMDIDELINEIVNGGDLFGEGVVKGLKDTRDIKTPINPDEPSFGPKSNGLCVIGTTHEGRTAALIHRFLMSFGTVNFTGHTSICGLSMRAGEAAYLGDFKKYPHLKPDFEHTKYLLSIGTPPGQAGNPFKRQGKLLANARTEGNIEYTIVSPMQGNSDTIAVGGKSSWIPIIPGTDLAFVMGLLQIIINNKMYNEKYLCIPSSKAMKAQNDASWTNASHLIIQDKEDNGTILKDGNIPLVLDSTDNKLKSSEEVLQAVLDFNGDVKFAGKSYKVRTAFNELKERTNELGLVAYSKECGVSVEKMQEVAKKFTSFGRCATVDCHGGTMHTTGFYTTYAVMMLGAMIGNLNYKGGMSSGGGAYKDVNGSQYNLLAYKGKVKVHGARMDRTRRAYESTNEYKNKVEKGENPYPAKDTWYPFTNALESEFITNSYKKYPYKMDALISFNSNFIYGTAGGEGEIKELIKDPKLAVPLFIAIDPFINESSVYADYIIPDSVLYETWGVVHAWAAFQTKINTLRFPVVKPRQESFKNGDPIEMTSFIIALGKKLNLPGFGKNAIKGNDGKMHDFDKAEDFYLRAFENIAMDGKPVPDASDEEIKLASLDSFVPSLKRICGDNWRKTAYVMARGGRYEDYEDSYEGELISHKYNKPIQIYNEKLGTSKNSLSGEAYSGTPKFFKQRFATGETYEKHFPKEKFPLIAFSYKSNVLSSPNTSSANLKEIRYTTYVDINPKTAHILGLRHGDYVKVNSGDGETTGYLRYRHGVHPDTLGVEQGDGRRAEGAIDIEINGKVTKGLVSKKTGVYYNKLGLKDFTRKSAVATDFACGSVARQVIPVNITKIS</sequence>
<dbReference type="EMBL" id="CP001999">
    <property type="protein sequence ID" value="ADG93658.1"/>
    <property type="molecule type" value="Genomic_DNA"/>
</dbReference>
<keyword evidence="4" id="KW-0500">Molybdenum</keyword>
<keyword evidence="3" id="KW-0004">4Fe-4S</keyword>
<keyword evidence="5" id="KW-0479">Metal-binding</keyword>